<protein>
    <recommendedName>
        <fullName evidence="1">DUF4216 domain-containing protein</fullName>
    </recommendedName>
</protein>
<feature type="domain" description="DUF4216" evidence="1">
    <location>
        <begin position="5"/>
        <end position="51"/>
    </location>
</feature>
<comment type="caution">
    <text evidence="2">The sequence shown here is derived from an EMBL/GenBank/DDBJ whole genome shotgun (WGS) entry which is preliminary data.</text>
</comment>
<evidence type="ECO:0000313" key="2">
    <source>
        <dbReference type="EMBL" id="PON80465.1"/>
    </source>
</evidence>
<evidence type="ECO:0000313" key="3">
    <source>
        <dbReference type="Proteomes" id="UP000237105"/>
    </source>
</evidence>
<name>A0A2P5E4K9_PARAD</name>
<proteinExistence type="predicted"/>
<evidence type="ECO:0000259" key="1">
    <source>
        <dbReference type="Pfam" id="PF13952"/>
    </source>
</evidence>
<accession>A0A2P5E4K9</accession>
<gene>
    <name evidence="2" type="ORF">PanWU01x14_000210</name>
</gene>
<dbReference type="EMBL" id="JXTB01000001">
    <property type="protein sequence ID" value="PON80465.1"/>
    <property type="molecule type" value="Genomic_DNA"/>
</dbReference>
<sequence length="104" mass="12312">FWNGVRVEDSLALVNLHQSQNQFERDPFILASQAKQVFYSREHDSSNWYVVLKAPPRGFHELEKYDEHEYMSNISQENARTEIHLDGATEEDHYIRDDFEGILI</sequence>
<dbReference type="Proteomes" id="UP000237105">
    <property type="component" value="Unassembled WGS sequence"/>
</dbReference>
<reference evidence="3" key="1">
    <citation type="submission" date="2016-06" db="EMBL/GenBank/DDBJ databases">
        <title>Parallel loss of symbiosis genes in relatives of nitrogen-fixing non-legume Parasponia.</title>
        <authorList>
            <person name="Van Velzen R."/>
            <person name="Holmer R."/>
            <person name="Bu F."/>
            <person name="Rutten L."/>
            <person name="Van Zeijl A."/>
            <person name="Liu W."/>
            <person name="Santuari L."/>
            <person name="Cao Q."/>
            <person name="Sharma T."/>
            <person name="Shen D."/>
            <person name="Roswanjaya Y."/>
            <person name="Wardhani T."/>
            <person name="Kalhor M.S."/>
            <person name="Jansen J."/>
            <person name="Van den Hoogen J."/>
            <person name="Gungor B."/>
            <person name="Hartog M."/>
            <person name="Hontelez J."/>
            <person name="Verver J."/>
            <person name="Yang W.-C."/>
            <person name="Schijlen E."/>
            <person name="Repin R."/>
            <person name="Schilthuizen M."/>
            <person name="Schranz E."/>
            <person name="Heidstra R."/>
            <person name="Miyata K."/>
            <person name="Fedorova E."/>
            <person name="Kohlen W."/>
            <person name="Bisseling T."/>
            <person name="Smit S."/>
            <person name="Geurts R."/>
        </authorList>
    </citation>
    <scope>NUCLEOTIDE SEQUENCE [LARGE SCALE GENOMIC DNA]</scope>
    <source>
        <strain evidence="3">cv. WU1-14</strain>
    </source>
</reference>
<dbReference type="Pfam" id="PF13952">
    <property type="entry name" value="DUF4216"/>
    <property type="match status" value="1"/>
</dbReference>
<dbReference type="OrthoDB" id="1166263at2759"/>
<dbReference type="InterPro" id="IPR025312">
    <property type="entry name" value="DUF4216"/>
</dbReference>
<organism evidence="2 3">
    <name type="scientific">Parasponia andersonii</name>
    <name type="common">Sponia andersonii</name>
    <dbReference type="NCBI Taxonomy" id="3476"/>
    <lineage>
        <taxon>Eukaryota</taxon>
        <taxon>Viridiplantae</taxon>
        <taxon>Streptophyta</taxon>
        <taxon>Embryophyta</taxon>
        <taxon>Tracheophyta</taxon>
        <taxon>Spermatophyta</taxon>
        <taxon>Magnoliopsida</taxon>
        <taxon>eudicotyledons</taxon>
        <taxon>Gunneridae</taxon>
        <taxon>Pentapetalae</taxon>
        <taxon>rosids</taxon>
        <taxon>fabids</taxon>
        <taxon>Rosales</taxon>
        <taxon>Cannabaceae</taxon>
        <taxon>Parasponia</taxon>
    </lineage>
</organism>
<feature type="non-terminal residue" evidence="2">
    <location>
        <position position="1"/>
    </location>
</feature>
<keyword evidence="3" id="KW-1185">Reference proteome</keyword>
<dbReference type="AlphaFoldDB" id="A0A2P5E4K9"/>